<dbReference type="SMR" id="A2E4E2"/>
<gene>
    <name evidence="3" type="ORF">TVAG_128910</name>
</gene>
<reference evidence="3" key="1">
    <citation type="submission" date="2006-10" db="EMBL/GenBank/DDBJ databases">
        <authorList>
            <person name="Amadeo P."/>
            <person name="Zhao Q."/>
            <person name="Wortman J."/>
            <person name="Fraser-Liggett C."/>
            <person name="Carlton J."/>
        </authorList>
    </citation>
    <scope>NUCLEOTIDE SEQUENCE</scope>
    <source>
        <strain evidence="3">G3</strain>
    </source>
</reference>
<keyword evidence="2" id="KW-0472">Membrane</keyword>
<dbReference type="Gene3D" id="2.130.10.10">
    <property type="entry name" value="YVTN repeat-like/Quinoprotein amine dehydrogenase"/>
    <property type="match status" value="1"/>
</dbReference>
<dbReference type="Proteomes" id="UP000001542">
    <property type="component" value="Unassembled WGS sequence"/>
</dbReference>
<evidence type="ECO:0000256" key="1">
    <source>
        <dbReference type="SAM" id="MobiDB-lite"/>
    </source>
</evidence>
<dbReference type="EMBL" id="DS113301">
    <property type="protein sequence ID" value="EAY12477.1"/>
    <property type="molecule type" value="Genomic_DNA"/>
</dbReference>
<dbReference type="RefSeq" id="XP_001324700.1">
    <property type="nucleotide sequence ID" value="XM_001324665.1"/>
</dbReference>
<feature type="region of interest" description="Disordered" evidence="1">
    <location>
        <begin position="68"/>
        <end position="115"/>
    </location>
</feature>
<keyword evidence="2" id="KW-0812">Transmembrane</keyword>
<accession>A2E4E2</accession>
<feature type="compositionally biased region" description="Basic residues" evidence="1">
    <location>
        <begin position="50"/>
        <end position="63"/>
    </location>
</feature>
<feature type="region of interest" description="Disordered" evidence="1">
    <location>
        <begin position="44"/>
        <end position="63"/>
    </location>
</feature>
<evidence type="ECO:0000313" key="3">
    <source>
        <dbReference type="EMBL" id="EAY12477.1"/>
    </source>
</evidence>
<dbReference type="InParanoid" id="A2E4E2"/>
<dbReference type="PANTHER" id="PTHR44321">
    <property type="entry name" value="TRANSDUCIN BETA-LIKE PROTEIN 2"/>
    <property type="match status" value="1"/>
</dbReference>
<evidence type="ECO:0008006" key="5">
    <source>
        <dbReference type="Google" id="ProtNLM"/>
    </source>
</evidence>
<dbReference type="InterPro" id="IPR036322">
    <property type="entry name" value="WD40_repeat_dom_sf"/>
</dbReference>
<protein>
    <recommendedName>
        <fullName evidence="5">Anaphase-promoting complex subunit 4 WD40 domain-containing protein</fullName>
    </recommendedName>
</protein>
<dbReference type="GO" id="GO:0030968">
    <property type="term" value="P:endoplasmic reticulum unfolded protein response"/>
    <property type="evidence" value="ECO:0000318"/>
    <property type="project" value="GO_Central"/>
</dbReference>
<keyword evidence="4" id="KW-1185">Reference proteome</keyword>
<dbReference type="InterPro" id="IPR015943">
    <property type="entry name" value="WD40/YVTN_repeat-like_dom_sf"/>
</dbReference>
<organism evidence="3 4">
    <name type="scientific">Trichomonas vaginalis (strain ATCC PRA-98 / G3)</name>
    <dbReference type="NCBI Taxonomy" id="412133"/>
    <lineage>
        <taxon>Eukaryota</taxon>
        <taxon>Metamonada</taxon>
        <taxon>Parabasalia</taxon>
        <taxon>Trichomonadida</taxon>
        <taxon>Trichomonadidae</taxon>
        <taxon>Trichomonas</taxon>
    </lineage>
</organism>
<dbReference type="VEuPathDB" id="TrichDB:TVAGG3_0018690"/>
<evidence type="ECO:0000256" key="2">
    <source>
        <dbReference type="SAM" id="Phobius"/>
    </source>
</evidence>
<feature type="transmembrane region" description="Helical" evidence="2">
    <location>
        <begin position="6"/>
        <end position="25"/>
    </location>
</feature>
<dbReference type="AlphaFoldDB" id="A2E4E2"/>
<dbReference type="KEGG" id="tva:4770443"/>
<dbReference type="SUPFAM" id="SSF50978">
    <property type="entry name" value="WD40 repeat-like"/>
    <property type="match status" value="1"/>
</dbReference>
<keyword evidence="2" id="KW-1133">Transmembrane helix</keyword>
<dbReference type="InterPro" id="IPR042410">
    <property type="entry name" value="WBSCR13"/>
</dbReference>
<reference evidence="3" key="2">
    <citation type="journal article" date="2007" name="Science">
        <title>Draft genome sequence of the sexually transmitted pathogen Trichomonas vaginalis.</title>
        <authorList>
            <person name="Carlton J.M."/>
            <person name="Hirt R.P."/>
            <person name="Silva J.C."/>
            <person name="Delcher A.L."/>
            <person name="Schatz M."/>
            <person name="Zhao Q."/>
            <person name="Wortman J.R."/>
            <person name="Bidwell S.L."/>
            <person name="Alsmark U.C.M."/>
            <person name="Besteiro S."/>
            <person name="Sicheritz-Ponten T."/>
            <person name="Noel C.J."/>
            <person name="Dacks J.B."/>
            <person name="Foster P.G."/>
            <person name="Simillion C."/>
            <person name="Van de Peer Y."/>
            <person name="Miranda-Saavedra D."/>
            <person name="Barton G.J."/>
            <person name="Westrop G.D."/>
            <person name="Mueller S."/>
            <person name="Dessi D."/>
            <person name="Fiori P.L."/>
            <person name="Ren Q."/>
            <person name="Paulsen I."/>
            <person name="Zhang H."/>
            <person name="Bastida-Corcuera F.D."/>
            <person name="Simoes-Barbosa A."/>
            <person name="Brown M.T."/>
            <person name="Hayes R.D."/>
            <person name="Mukherjee M."/>
            <person name="Okumura C.Y."/>
            <person name="Schneider R."/>
            <person name="Smith A.J."/>
            <person name="Vanacova S."/>
            <person name="Villalvazo M."/>
            <person name="Haas B.J."/>
            <person name="Pertea M."/>
            <person name="Feldblyum T.V."/>
            <person name="Utterback T.R."/>
            <person name="Shu C.L."/>
            <person name="Osoegawa K."/>
            <person name="de Jong P.J."/>
            <person name="Hrdy I."/>
            <person name="Horvathova L."/>
            <person name="Zubacova Z."/>
            <person name="Dolezal P."/>
            <person name="Malik S.B."/>
            <person name="Logsdon J.M. Jr."/>
            <person name="Henze K."/>
            <person name="Gupta A."/>
            <person name="Wang C.C."/>
            <person name="Dunne R.L."/>
            <person name="Upcroft J.A."/>
            <person name="Upcroft P."/>
            <person name="White O."/>
            <person name="Salzberg S.L."/>
            <person name="Tang P."/>
            <person name="Chiu C.-H."/>
            <person name="Lee Y.-S."/>
            <person name="Embley T.M."/>
            <person name="Coombs G.H."/>
            <person name="Mottram J.C."/>
            <person name="Tachezy J."/>
            <person name="Fraser-Liggett C.M."/>
            <person name="Johnson P.J."/>
        </authorList>
    </citation>
    <scope>NUCLEOTIDE SEQUENCE [LARGE SCALE GENOMIC DNA]</scope>
    <source>
        <strain evidence="3">G3</strain>
    </source>
</reference>
<evidence type="ECO:0000313" key="4">
    <source>
        <dbReference type="Proteomes" id="UP000001542"/>
    </source>
</evidence>
<dbReference type="OrthoDB" id="10460241at2759"/>
<feature type="compositionally biased region" description="Basic and acidic residues" evidence="1">
    <location>
        <begin position="79"/>
        <end position="99"/>
    </location>
</feature>
<dbReference type="VEuPathDB" id="TrichDB:TVAG_128910"/>
<sequence>MFSDYVPYIMIGLIVLFVCSCIYVYKHRAEVIEMAGIEPPNVPGFQTEKHVKKPKGPRPNAKKAAKIMPQHQAQAIAEEEAKNRPKQDPKKQARQENKKVNIIRRNKGRSDLPLNTNESALKSMSINNEGFLCAVSKDRIFHLYYTDFFNISPTMLTQQFELDKFEITNAAFVRSEGLKVVYTENAHKKLIIANLKLDDESKFVIDSRNEIENVYKSACNAIIVHPEAKYIALHLDNNKIVFYNMQLQEIGKISFEGKKINHVVPSHDYNRLFIAVGASIEVFDWSKTEWKQFCTVPTKAVVTAMAFCAKTGELVVATADGLLTVYTYKIQQNKARNVWEIQGIRLLTASVFSASLAIVSGKGKLTIVDLKDGKVSGALNEMHEGEVNFLQFSNDDAWIFVGSRSKPNIESYRFADKK</sequence>
<dbReference type="PANTHER" id="PTHR44321:SF1">
    <property type="entry name" value="TRANSDUCIN BETA-LIKE PROTEIN 2"/>
    <property type="match status" value="1"/>
</dbReference>
<proteinExistence type="predicted"/>
<name>A2E4E2_TRIV3</name>
<dbReference type="GO" id="GO:0005783">
    <property type="term" value="C:endoplasmic reticulum"/>
    <property type="evidence" value="ECO:0000318"/>
    <property type="project" value="GO_Central"/>
</dbReference>